<keyword evidence="1" id="KW-0472">Membrane</keyword>
<name>A0A1H9MTC9_9BACT</name>
<keyword evidence="1" id="KW-1133">Transmembrane helix</keyword>
<evidence type="ECO:0000313" key="3">
    <source>
        <dbReference type="Proteomes" id="UP000199021"/>
    </source>
</evidence>
<dbReference type="OrthoDB" id="6385003at2"/>
<feature type="transmembrane region" description="Helical" evidence="1">
    <location>
        <begin position="214"/>
        <end position="234"/>
    </location>
</feature>
<evidence type="ECO:0000256" key="1">
    <source>
        <dbReference type="SAM" id="Phobius"/>
    </source>
</evidence>
<feature type="transmembrane region" description="Helical" evidence="1">
    <location>
        <begin position="241"/>
        <end position="262"/>
    </location>
</feature>
<feature type="transmembrane region" description="Helical" evidence="1">
    <location>
        <begin position="21"/>
        <end position="48"/>
    </location>
</feature>
<feature type="transmembrane region" description="Helical" evidence="1">
    <location>
        <begin position="174"/>
        <end position="194"/>
    </location>
</feature>
<gene>
    <name evidence="2" type="ORF">SAMN05444359_13133</name>
</gene>
<dbReference type="Pfam" id="PF10067">
    <property type="entry name" value="DUF2306"/>
    <property type="match status" value="1"/>
</dbReference>
<dbReference type="EMBL" id="FOFB01000031">
    <property type="protein sequence ID" value="SER26729.1"/>
    <property type="molecule type" value="Genomic_DNA"/>
</dbReference>
<keyword evidence="1" id="KW-0812">Transmembrane</keyword>
<organism evidence="2 3">
    <name type="scientific">Neolewinella agarilytica</name>
    <dbReference type="NCBI Taxonomy" id="478744"/>
    <lineage>
        <taxon>Bacteria</taxon>
        <taxon>Pseudomonadati</taxon>
        <taxon>Bacteroidota</taxon>
        <taxon>Saprospiria</taxon>
        <taxon>Saprospirales</taxon>
        <taxon>Lewinellaceae</taxon>
        <taxon>Neolewinella</taxon>
    </lineage>
</organism>
<dbReference type="AlphaFoldDB" id="A0A1H9MTC9"/>
<feature type="transmembrane region" description="Helical" evidence="1">
    <location>
        <begin position="110"/>
        <end position="128"/>
    </location>
</feature>
<feature type="transmembrane region" description="Helical" evidence="1">
    <location>
        <begin position="68"/>
        <end position="90"/>
    </location>
</feature>
<dbReference type="RefSeq" id="WP_090172507.1">
    <property type="nucleotide sequence ID" value="NZ_FOFB01000031.1"/>
</dbReference>
<keyword evidence="3" id="KW-1185">Reference proteome</keyword>
<reference evidence="3" key="1">
    <citation type="submission" date="2016-10" db="EMBL/GenBank/DDBJ databases">
        <authorList>
            <person name="Varghese N."/>
            <person name="Submissions S."/>
        </authorList>
    </citation>
    <scope>NUCLEOTIDE SEQUENCE [LARGE SCALE GENOMIC DNA]</scope>
    <source>
        <strain evidence="3">DSM 24740</strain>
    </source>
</reference>
<sequence length="275" mass="30805">MLSSTEKIKRSLPENLLHYASVFLVTTVWASTLVFGVYILIFYALAYFNGNTAQWNSTLPGLYDPENPGSTAGIAIHFISGGIILMLGCLQLMEGVRKRYPLIHRVAGRVYVLASIFAALGGLTFIVLKGTIGGSVMNVGFAGYGLLMLLAAVQTIRYARQQQFDRHRAWALRLFALAIGSWLYRMDYGFYIGFGGREGHTEFFRGWFDYFMDFWFYLPNLVVAEIVIGQYDFFKRPAVRVIGAGAIFLAGCFLLFASYIFISDYWGPAIMNGLS</sequence>
<proteinExistence type="predicted"/>
<protein>
    <submittedName>
        <fullName evidence="2">Predicted membrane protein</fullName>
    </submittedName>
</protein>
<dbReference type="InterPro" id="IPR018750">
    <property type="entry name" value="DUF2306_membrane"/>
</dbReference>
<accession>A0A1H9MTC9</accession>
<evidence type="ECO:0000313" key="2">
    <source>
        <dbReference type="EMBL" id="SER26729.1"/>
    </source>
</evidence>
<dbReference type="Proteomes" id="UP000199021">
    <property type="component" value="Unassembled WGS sequence"/>
</dbReference>
<feature type="transmembrane region" description="Helical" evidence="1">
    <location>
        <begin position="134"/>
        <end position="153"/>
    </location>
</feature>
<dbReference type="InParanoid" id="A0A1H9MTC9"/>